<evidence type="ECO:0000313" key="5">
    <source>
        <dbReference type="Proteomes" id="UP000623687"/>
    </source>
</evidence>
<dbReference type="SUPFAM" id="SSF81296">
    <property type="entry name" value="E set domains"/>
    <property type="match status" value="1"/>
</dbReference>
<dbReference type="Pfam" id="PF07250">
    <property type="entry name" value="Glyoxal_oxid_N"/>
    <property type="match status" value="1"/>
</dbReference>
<dbReference type="PANTHER" id="PTHR32208">
    <property type="entry name" value="SECRETED PROTEIN-RELATED"/>
    <property type="match status" value="1"/>
</dbReference>
<feature type="domain" description="WSC" evidence="3">
    <location>
        <begin position="399"/>
        <end position="495"/>
    </location>
</feature>
<dbReference type="CDD" id="cd02851">
    <property type="entry name" value="E_set_GO_C"/>
    <property type="match status" value="1"/>
</dbReference>
<dbReference type="InterPro" id="IPR013783">
    <property type="entry name" value="Ig-like_fold"/>
</dbReference>
<organism evidence="4 5">
    <name type="scientific">Pleurotus ostreatus</name>
    <name type="common">Oyster mushroom</name>
    <name type="synonym">White-rot fungus</name>
    <dbReference type="NCBI Taxonomy" id="5322"/>
    <lineage>
        <taxon>Eukaryota</taxon>
        <taxon>Fungi</taxon>
        <taxon>Dikarya</taxon>
        <taxon>Basidiomycota</taxon>
        <taxon>Agaricomycotina</taxon>
        <taxon>Agaricomycetes</taxon>
        <taxon>Agaricomycetidae</taxon>
        <taxon>Agaricales</taxon>
        <taxon>Pleurotineae</taxon>
        <taxon>Pleurotaceae</taxon>
        <taxon>Pleurotus</taxon>
    </lineage>
</organism>
<dbReference type="OrthoDB" id="2019572at2759"/>
<comment type="caution">
    <text evidence="4">The sequence shown here is derived from an EMBL/GenBank/DDBJ whole genome shotgun (WGS) entry which is preliminary data.</text>
</comment>
<evidence type="ECO:0000256" key="1">
    <source>
        <dbReference type="ARBA" id="ARBA00022729"/>
    </source>
</evidence>
<feature type="chain" id="PRO_5034431881" description="WSC domain-containing protein" evidence="2">
    <location>
        <begin position="23"/>
        <end position="1036"/>
    </location>
</feature>
<evidence type="ECO:0000313" key="4">
    <source>
        <dbReference type="EMBL" id="KAF7416116.1"/>
    </source>
</evidence>
<dbReference type="Proteomes" id="UP000623687">
    <property type="component" value="Unassembled WGS sequence"/>
</dbReference>
<dbReference type="EMBL" id="JACETU010000011">
    <property type="protein sequence ID" value="KAF7416116.1"/>
    <property type="molecule type" value="Genomic_DNA"/>
</dbReference>
<dbReference type="PANTHER" id="PTHR32208:SF105">
    <property type="entry name" value="COPPER RADICAL OXIDASE"/>
    <property type="match status" value="1"/>
</dbReference>
<dbReference type="Gene3D" id="2.60.40.10">
    <property type="entry name" value="Immunoglobulins"/>
    <property type="match status" value="1"/>
</dbReference>
<feature type="domain" description="WSC" evidence="3">
    <location>
        <begin position="159"/>
        <end position="253"/>
    </location>
</feature>
<dbReference type="InterPro" id="IPR014756">
    <property type="entry name" value="Ig_E-set"/>
</dbReference>
<dbReference type="Pfam" id="PF01822">
    <property type="entry name" value="WSC"/>
    <property type="match status" value="4"/>
</dbReference>
<name>A0A8H6ZJE2_PLEOS</name>
<evidence type="ECO:0000259" key="3">
    <source>
        <dbReference type="PROSITE" id="PS51212"/>
    </source>
</evidence>
<dbReference type="InterPro" id="IPR037293">
    <property type="entry name" value="Gal_Oxidase_central_sf"/>
</dbReference>
<dbReference type="InterPro" id="IPR015202">
    <property type="entry name" value="GO-like_E_set"/>
</dbReference>
<gene>
    <name evidence="4" type="ORF">PC9H_002376</name>
</gene>
<dbReference type="AlphaFoldDB" id="A0A8H6ZJE2"/>
<sequence length="1036" mass="109972">MVLSKGLGVALAAASLITPTVASGINNHPHSFIHRQHHRRQSVPTTLPGNWTSQGCFTDNPGARALSSAAFTSTDSMTVEACINFCDARSFVFAGAEFGQECYCGNFIGNGGTNTSLAECNMACTGNARESCGAGSRLNVFWSGKQPPPPPTIIPKVGNWDTLGCVLEADGARTLTAAMGATDDMTVETCTDSCFHAGFPLAGIEFARECYCGLAFANGGGASAPAGDCNMVCSGNSSEFCGGPNRLTAYNLTDRADLPPPQAPGGGGPAPGGAPVFPVTSGLPGTWHYSGCFVDNAHGRIFGFEAPIDAGLKVESCINTCNGMNFTVAGMEFAQECYCGNTLINGAVPGDESSCNMGCGGNATEACGGPNRLSVYTSNPGDVVALPVPVIKDTDLPGQWKSAGCLQEPGAQRVFPYQIIMQTNLTVEACLNQCAAFGYPAAGMEFSDECYCGDVADEKNNGGVTAPDADCNMPCSGDPIHLCGGAERLQLYHWDGNLDVWHTPANIGRYEFFVPGYVIASQWDVFMLNVGPFSSVVVPLIATVGINNKVTFLEKTGTGFPNSTGAYELDLTLVDDFSAAWRELHVQTDVFCSGSIVLPDKAGRQINVGGWSLDSTFGIRFYTPSGSDGVNGTTDWEENFHELELQRGRWYPTAAMLSNGSILVIGGETGSNASPQPNLEILPKPAGGDTVVELDWLERTDPNNLYPFVFVLPSGNIFVGYYNEARILEPVGFQTIKELPNIPASVNNFLGGRTYPLEGAAVLFPQHAPYNDPLRILICGGSNLGAGQAIDNCVSMAPEDPNPTWTLERMPSRRVMPCIAPLPDGTFLILNGAHQGVAGFGLATDPNLSALLYDPSQPVHQRISILNNTIVARLYHSEAILLPDGRVLVSGSDPQTPGFPEEFRVEVYIPPYLNQGFRQPEFNITNTDWAYGATATINVRLFQGTTRNMRVSLVAAVSSTHGNTMGSRTIFPAFSCNGNTCTITAPPNSHISPPGWHQLFILDGPTPSHSHWVRIGGDPAQLGNWPQLPGFTPPGV</sequence>
<reference evidence="4" key="1">
    <citation type="submission" date="2019-07" db="EMBL/GenBank/DDBJ databases">
        <authorList>
            <person name="Palmer J.M."/>
        </authorList>
    </citation>
    <scope>NUCLEOTIDE SEQUENCE</scope>
    <source>
        <strain evidence="4">PC9</strain>
    </source>
</reference>
<keyword evidence="5" id="KW-1185">Reference proteome</keyword>
<accession>A0A8H6ZJE2</accession>
<dbReference type="Pfam" id="PF09118">
    <property type="entry name" value="GO-like_E_set"/>
    <property type="match status" value="1"/>
</dbReference>
<dbReference type="Gene3D" id="2.130.10.80">
    <property type="entry name" value="Galactose oxidase/kelch, beta-propeller"/>
    <property type="match status" value="1"/>
</dbReference>
<proteinExistence type="predicted"/>
<dbReference type="SMART" id="SM00321">
    <property type="entry name" value="WSC"/>
    <property type="match status" value="4"/>
</dbReference>
<dbReference type="InterPro" id="IPR002889">
    <property type="entry name" value="WSC_carb-bd"/>
</dbReference>
<feature type="signal peptide" evidence="2">
    <location>
        <begin position="1"/>
        <end position="22"/>
    </location>
</feature>
<dbReference type="RefSeq" id="XP_036625663.1">
    <property type="nucleotide sequence ID" value="XM_036772017.1"/>
</dbReference>
<dbReference type="InterPro" id="IPR009880">
    <property type="entry name" value="Glyoxal_oxidase_N"/>
</dbReference>
<protein>
    <recommendedName>
        <fullName evidence="3">WSC domain-containing protein</fullName>
    </recommendedName>
</protein>
<dbReference type="PROSITE" id="PS51212">
    <property type="entry name" value="WSC"/>
    <property type="match status" value="4"/>
</dbReference>
<keyword evidence="1 2" id="KW-0732">Signal</keyword>
<evidence type="ECO:0000256" key="2">
    <source>
        <dbReference type="SAM" id="SignalP"/>
    </source>
</evidence>
<dbReference type="SUPFAM" id="SSF50965">
    <property type="entry name" value="Galactose oxidase, central domain"/>
    <property type="match status" value="1"/>
</dbReference>
<dbReference type="GeneID" id="59372217"/>
<dbReference type="VEuPathDB" id="FungiDB:PC9H_002376"/>
<feature type="domain" description="WSC" evidence="3">
    <location>
        <begin position="286"/>
        <end position="379"/>
    </location>
</feature>
<dbReference type="InterPro" id="IPR011043">
    <property type="entry name" value="Gal_Oxase/kelch_b-propeller"/>
</dbReference>
<feature type="domain" description="WSC" evidence="3">
    <location>
        <begin position="50"/>
        <end position="144"/>
    </location>
</feature>